<dbReference type="InterPro" id="IPR002885">
    <property type="entry name" value="PPR_rpt"/>
</dbReference>
<dbReference type="Pfam" id="PF13041">
    <property type="entry name" value="PPR_2"/>
    <property type="match status" value="2"/>
</dbReference>
<dbReference type="InterPro" id="IPR011990">
    <property type="entry name" value="TPR-like_helical_dom_sf"/>
</dbReference>
<dbReference type="OrthoDB" id="185373at2759"/>
<feature type="repeat" description="PPR" evidence="2">
    <location>
        <begin position="380"/>
        <end position="414"/>
    </location>
</feature>
<accession>A0A8T3BEP0</accession>
<dbReference type="SMR" id="A0A8T3BEP0"/>
<proteinExistence type="predicted"/>
<evidence type="ECO:0000256" key="1">
    <source>
        <dbReference type="ARBA" id="ARBA00022737"/>
    </source>
</evidence>
<dbReference type="FunFam" id="1.25.40.10:FF:000344">
    <property type="entry name" value="Pentatricopeptide repeat-containing protein"/>
    <property type="match status" value="1"/>
</dbReference>
<dbReference type="GO" id="GO:0009451">
    <property type="term" value="P:RNA modification"/>
    <property type="evidence" value="ECO:0007669"/>
    <property type="project" value="InterPro"/>
</dbReference>
<name>A0A8T3BEP0_DENNO</name>
<dbReference type="AlphaFoldDB" id="A0A8T3BEP0"/>
<keyword evidence="4" id="KW-1185">Reference proteome</keyword>
<dbReference type="NCBIfam" id="TIGR00756">
    <property type="entry name" value="PPR"/>
    <property type="match status" value="5"/>
</dbReference>
<dbReference type="Pfam" id="PF01535">
    <property type="entry name" value="PPR"/>
    <property type="match status" value="3"/>
</dbReference>
<feature type="repeat" description="PPR" evidence="2">
    <location>
        <begin position="481"/>
        <end position="515"/>
    </location>
</feature>
<reference evidence="3" key="1">
    <citation type="journal article" date="2022" name="Front. Genet.">
        <title>Chromosome-Scale Assembly of the Dendrobium nobile Genome Provides Insights Into the Molecular Mechanism of the Biosynthesis of the Medicinal Active Ingredient of Dendrobium.</title>
        <authorList>
            <person name="Xu Q."/>
            <person name="Niu S.-C."/>
            <person name="Li K.-L."/>
            <person name="Zheng P.-J."/>
            <person name="Zhang X.-J."/>
            <person name="Jia Y."/>
            <person name="Liu Y."/>
            <person name="Niu Y.-X."/>
            <person name="Yu L.-H."/>
            <person name="Chen D.-F."/>
            <person name="Zhang G.-Q."/>
        </authorList>
    </citation>
    <scope>NUCLEOTIDE SEQUENCE</scope>
    <source>
        <tissue evidence="3">Leaf</tissue>
    </source>
</reference>
<evidence type="ECO:0008006" key="5">
    <source>
        <dbReference type="Google" id="ProtNLM"/>
    </source>
</evidence>
<evidence type="ECO:0000313" key="3">
    <source>
        <dbReference type="EMBL" id="KAI0510737.1"/>
    </source>
</evidence>
<protein>
    <recommendedName>
        <fullName evidence="5">Pentatricopeptide repeat-containing protein</fullName>
    </recommendedName>
</protein>
<dbReference type="PANTHER" id="PTHR47926">
    <property type="entry name" value="PENTATRICOPEPTIDE REPEAT-CONTAINING PROTEIN"/>
    <property type="match status" value="1"/>
</dbReference>
<gene>
    <name evidence="3" type="ORF">KFK09_011346</name>
</gene>
<organism evidence="3 4">
    <name type="scientific">Dendrobium nobile</name>
    <name type="common">Orchid</name>
    <dbReference type="NCBI Taxonomy" id="94219"/>
    <lineage>
        <taxon>Eukaryota</taxon>
        <taxon>Viridiplantae</taxon>
        <taxon>Streptophyta</taxon>
        <taxon>Embryophyta</taxon>
        <taxon>Tracheophyta</taxon>
        <taxon>Spermatophyta</taxon>
        <taxon>Magnoliopsida</taxon>
        <taxon>Liliopsida</taxon>
        <taxon>Asparagales</taxon>
        <taxon>Orchidaceae</taxon>
        <taxon>Epidendroideae</taxon>
        <taxon>Malaxideae</taxon>
        <taxon>Dendrobiinae</taxon>
        <taxon>Dendrobium</taxon>
    </lineage>
</organism>
<evidence type="ECO:0000256" key="2">
    <source>
        <dbReference type="PROSITE-ProRule" id="PRU00708"/>
    </source>
</evidence>
<dbReference type="GO" id="GO:0003723">
    <property type="term" value="F:RNA binding"/>
    <property type="evidence" value="ECO:0007669"/>
    <property type="project" value="InterPro"/>
</dbReference>
<sequence>MPCTTLPQNFRSFVKQIKRCSPRSQSWRRPPPANHAERLVASIRHLSSSHRIAAALVAFSQLRRYLSHPLSRHLDQPISSLLAAATYLRSFSHGSGLHALSFFLGLLPANPFTISRIAAFYAAFGLLDSARAAVEDSSTTLAFPWNIVISAYLEKEYWQDAIFSYGMMLERGIKPDKFSISSVLKACGELRELGLGKEVHRHIGSSDLECDLFVYNAILAMYAKCGAVDNARKVFDEMPERDIVSWNSMVLGYSSQGRWDETSEFLERMRLEGFELNSVTSNTIICGLLHSSNQREALTLISQTRQRKAISALDSVSLLLGLKACSVIRYQMQGKEIHGLAIRSNFDELENISNALITLYSKCHNIGYARIVFQKSSARSTVTWNSMIAAFAVINKVHEAALLLQEMIGSRTQPSQTTIVTMLALCADSADLWYGTQLHCYAIRHGFEHYLPIANSIVDMYCKSGRVSIARKVFDMMAGHDKISYTALIAGYASQREGIAVRKLIDEMISRGIEPDQIMIEVIRSVWRSLRNHGGGLFAWNHSSVAALVQHG</sequence>
<comment type="caution">
    <text evidence="3">The sequence shown here is derived from an EMBL/GenBank/DDBJ whole genome shotgun (WGS) entry which is preliminary data.</text>
</comment>
<dbReference type="PROSITE" id="PS51375">
    <property type="entry name" value="PPR"/>
    <property type="match status" value="5"/>
</dbReference>
<evidence type="ECO:0000313" key="4">
    <source>
        <dbReference type="Proteomes" id="UP000829196"/>
    </source>
</evidence>
<dbReference type="Proteomes" id="UP000829196">
    <property type="component" value="Unassembled WGS sequence"/>
</dbReference>
<feature type="repeat" description="PPR" evidence="2">
    <location>
        <begin position="211"/>
        <end position="241"/>
    </location>
</feature>
<keyword evidence="1" id="KW-0677">Repeat</keyword>
<feature type="repeat" description="PPR" evidence="2">
    <location>
        <begin position="141"/>
        <end position="175"/>
    </location>
</feature>
<dbReference type="PANTHER" id="PTHR47926:SF347">
    <property type="entry name" value="PENTATRICOPEPTIDE REPEAT-CONTAINING PROTEIN"/>
    <property type="match status" value="1"/>
</dbReference>
<feature type="repeat" description="PPR" evidence="2">
    <location>
        <begin position="242"/>
        <end position="276"/>
    </location>
</feature>
<dbReference type="Gene3D" id="1.25.40.10">
    <property type="entry name" value="Tetratricopeptide repeat domain"/>
    <property type="match status" value="4"/>
</dbReference>
<dbReference type="EMBL" id="JAGYWB010000009">
    <property type="protein sequence ID" value="KAI0510737.1"/>
    <property type="molecule type" value="Genomic_DNA"/>
</dbReference>
<dbReference type="InterPro" id="IPR046960">
    <property type="entry name" value="PPR_At4g14850-like_plant"/>
</dbReference>